<dbReference type="GO" id="GO:0005524">
    <property type="term" value="F:ATP binding"/>
    <property type="evidence" value="ECO:0007669"/>
    <property type="project" value="UniProtKB-KW"/>
</dbReference>
<dbReference type="GO" id="GO:0005886">
    <property type="term" value="C:plasma membrane"/>
    <property type="evidence" value="ECO:0007669"/>
    <property type="project" value="UniProtKB-SubCell"/>
</dbReference>
<accession>A0A6J6MZJ5</accession>
<gene>
    <name evidence="10" type="ORF">UFOPK2295_01261</name>
</gene>
<dbReference type="SUPFAM" id="SSF52540">
    <property type="entry name" value="P-loop containing nucleoside triphosphate hydrolases"/>
    <property type="match status" value="1"/>
</dbReference>
<dbReference type="InterPro" id="IPR027417">
    <property type="entry name" value="P-loop_NTPase"/>
</dbReference>
<evidence type="ECO:0000256" key="4">
    <source>
        <dbReference type="ARBA" id="ARBA00022475"/>
    </source>
</evidence>
<evidence type="ECO:0000256" key="8">
    <source>
        <dbReference type="ARBA" id="ARBA00023136"/>
    </source>
</evidence>
<evidence type="ECO:0000313" key="10">
    <source>
        <dbReference type="EMBL" id="CAB4678388.1"/>
    </source>
</evidence>
<keyword evidence="6" id="KW-0067">ATP-binding</keyword>
<evidence type="ECO:0000256" key="2">
    <source>
        <dbReference type="ARBA" id="ARBA00005417"/>
    </source>
</evidence>
<comment type="similarity">
    <text evidence="2">Belongs to the ABC transporter superfamily.</text>
</comment>
<evidence type="ECO:0000256" key="3">
    <source>
        <dbReference type="ARBA" id="ARBA00022448"/>
    </source>
</evidence>
<dbReference type="PANTHER" id="PTHR43166:SF9">
    <property type="entry name" value="GLUTAMATE_ASPARTATE IMPORT ATP-BINDING PROTEIN GLTL"/>
    <property type="match status" value="1"/>
</dbReference>
<evidence type="ECO:0000256" key="5">
    <source>
        <dbReference type="ARBA" id="ARBA00022741"/>
    </source>
</evidence>
<dbReference type="Gene3D" id="3.40.50.300">
    <property type="entry name" value="P-loop containing nucleotide triphosphate hydrolases"/>
    <property type="match status" value="1"/>
</dbReference>
<dbReference type="InterPro" id="IPR030679">
    <property type="entry name" value="ABC_ATPase_HisP-typ"/>
</dbReference>
<evidence type="ECO:0000256" key="6">
    <source>
        <dbReference type="ARBA" id="ARBA00022840"/>
    </source>
</evidence>
<dbReference type="SMART" id="SM00382">
    <property type="entry name" value="AAA"/>
    <property type="match status" value="1"/>
</dbReference>
<dbReference type="EMBL" id="CAEZWV010000028">
    <property type="protein sequence ID" value="CAB4678388.1"/>
    <property type="molecule type" value="Genomic_DNA"/>
</dbReference>
<keyword evidence="4" id="KW-1003">Cell membrane</keyword>
<evidence type="ECO:0000256" key="1">
    <source>
        <dbReference type="ARBA" id="ARBA00004202"/>
    </source>
</evidence>
<evidence type="ECO:0000256" key="7">
    <source>
        <dbReference type="ARBA" id="ARBA00022970"/>
    </source>
</evidence>
<dbReference type="PROSITE" id="PS50893">
    <property type="entry name" value="ABC_TRANSPORTER_2"/>
    <property type="match status" value="1"/>
</dbReference>
<organism evidence="10">
    <name type="scientific">freshwater metagenome</name>
    <dbReference type="NCBI Taxonomy" id="449393"/>
    <lineage>
        <taxon>unclassified sequences</taxon>
        <taxon>metagenomes</taxon>
        <taxon>ecological metagenomes</taxon>
    </lineage>
</organism>
<dbReference type="InterPro" id="IPR003593">
    <property type="entry name" value="AAA+_ATPase"/>
</dbReference>
<proteinExistence type="inferred from homology"/>
<reference evidence="10" key="1">
    <citation type="submission" date="2020-05" db="EMBL/GenBank/DDBJ databases">
        <authorList>
            <person name="Chiriac C."/>
            <person name="Salcher M."/>
            <person name="Ghai R."/>
            <person name="Kavagutti S V."/>
        </authorList>
    </citation>
    <scope>NUCLEOTIDE SEQUENCE</scope>
</reference>
<keyword evidence="5" id="KW-0547">Nucleotide-binding</keyword>
<dbReference type="InterPro" id="IPR017871">
    <property type="entry name" value="ABC_transporter-like_CS"/>
</dbReference>
<dbReference type="GO" id="GO:0015424">
    <property type="term" value="F:ABC-type amino acid transporter activity"/>
    <property type="evidence" value="ECO:0007669"/>
    <property type="project" value="InterPro"/>
</dbReference>
<feature type="domain" description="ABC transporter" evidence="9">
    <location>
        <begin position="5"/>
        <end position="239"/>
    </location>
</feature>
<dbReference type="Pfam" id="PF00005">
    <property type="entry name" value="ABC_tran"/>
    <property type="match status" value="1"/>
</dbReference>
<dbReference type="PANTHER" id="PTHR43166">
    <property type="entry name" value="AMINO ACID IMPORT ATP-BINDING PROTEIN"/>
    <property type="match status" value="1"/>
</dbReference>
<keyword evidence="3" id="KW-0813">Transport</keyword>
<keyword evidence="8" id="KW-0472">Membrane</keyword>
<dbReference type="AlphaFoldDB" id="A0A6J6MZJ5"/>
<comment type="subcellular location">
    <subcellularLocation>
        <location evidence="1">Cell membrane</location>
        <topology evidence="1">Peripheral membrane protein</topology>
    </subcellularLocation>
</comment>
<sequence length="248" mass="26827">MTTKISLQAVSKSYGAHIVLHGVTLDIEEGSVVTLIGPSGSGKSTLLRCINLLEPIDDGEIYLDGEDISVPGLDANPVRRRIGMVFQNFNLFPHMSVMENIILSPTRTLGVPKATARLKAMELLERFALADKADSYPDQLSGGQQQRVAIVRALAIEPEVLLLDEITSSLDPELVGEVLDVVRELKASGMTLILATHEMGFARDTSDVVCVLDGGHIIEQGPPSQVFTAPKSERAQQFLQSIINSGRL</sequence>
<keyword evidence="7" id="KW-0029">Amino-acid transport</keyword>
<dbReference type="GO" id="GO:0016887">
    <property type="term" value="F:ATP hydrolysis activity"/>
    <property type="evidence" value="ECO:0007669"/>
    <property type="project" value="InterPro"/>
</dbReference>
<evidence type="ECO:0000259" key="9">
    <source>
        <dbReference type="PROSITE" id="PS50893"/>
    </source>
</evidence>
<dbReference type="InterPro" id="IPR050086">
    <property type="entry name" value="MetN_ABC_transporter-like"/>
</dbReference>
<name>A0A6J6MZJ5_9ZZZZ</name>
<dbReference type="InterPro" id="IPR003439">
    <property type="entry name" value="ABC_transporter-like_ATP-bd"/>
</dbReference>
<protein>
    <submittedName>
        <fullName evidence="10">Unannotated protein</fullName>
    </submittedName>
</protein>
<dbReference type="PROSITE" id="PS00211">
    <property type="entry name" value="ABC_TRANSPORTER_1"/>
    <property type="match status" value="1"/>
</dbReference>
<dbReference type="PIRSF" id="PIRSF039085">
    <property type="entry name" value="ABC_ATPase_HisP"/>
    <property type="match status" value="1"/>
</dbReference>
<dbReference type="CDD" id="cd03262">
    <property type="entry name" value="ABC_HisP_GlnQ"/>
    <property type="match status" value="1"/>
</dbReference>